<dbReference type="EMBL" id="AEUX02000005">
    <property type="protein sequence ID" value="EHI69998.1"/>
    <property type="molecule type" value="Genomic_DNA"/>
</dbReference>
<dbReference type="RefSeq" id="WP_008088111.1">
    <property type="nucleotide sequence ID" value="NZ_AEUX02000005.1"/>
</dbReference>
<evidence type="ECO:0000313" key="2">
    <source>
        <dbReference type="Proteomes" id="UP000003330"/>
    </source>
</evidence>
<dbReference type="STRING" id="764299.STRIC_2399"/>
<keyword evidence="2" id="KW-1185">Reference proteome</keyword>
<name>G5K1Z1_9STRE</name>
<accession>G5K1Z1</accession>
<sequence>MGQDIMSRYKALKGFEKAGFSVASLKTLSKTPLIDVRLGSPSFFHIWRRELELKNPKEALRLVLNLARMPIELSGDLEQTQELLTHFHPDLAPDHPFWSEFSSLVDRAFPERTLGRPGQLERRLHQFRYVISSQQAQYIRHRFKTEQMTDAQALAQFLSPKKGPAFWRSKPDYSLMDSARLHNKLKIDKDSIVFPDHEISYNIKVLVDFHTEFILDSQGNFLNEVDGERVTEKGVVNGASFNFGTDGPRHWDLDVDPIRRHDPEFRRQLSKGYRSPSRVFKQWFRRHLTDYDLSYFNKKSPYARGNRSSFSLVKKEVKKFKKQIKACRQSSFWL</sequence>
<dbReference type="OrthoDB" id="2231884at2"/>
<evidence type="ECO:0000313" key="1">
    <source>
        <dbReference type="EMBL" id="EHI69998.1"/>
    </source>
</evidence>
<proteinExistence type="predicted"/>
<gene>
    <name evidence="1" type="ORF">STRIC_2399</name>
</gene>
<comment type="caution">
    <text evidence="1">The sequence shown here is derived from an EMBL/GenBank/DDBJ whole genome shotgun (WGS) entry which is preliminary data.</text>
</comment>
<organism evidence="1 2">
    <name type="scientific">Streptococcus ictaluri 707-05</name>
    <dbReference type="NCBI Taxonomy" id="764299"/>
    <lineage>
        <taxon>Bacteria</taxon>
        <taxon>Bacillati</taxon>
        <taxon>Bacillota</taxon>
        <taxon>Bacilli</taxon>
        <taxon>Lactobacillales</taxon>
        <taxon>Streptococcaceae</taxon>
        <taxon>Streptococcus</taxon>
    </lineage>
</organism>
<evidence type="ECO:0008006" key="3">
    <source>
        <dbReference type="Google" id="ProtNLM"/>
    </source>
</evidence>
<protein>
    <recommendedName>
        <fullName evidence="3">DUF3114 domain-containing protein</fullName>
    </recommendedName>
</protein>
<dbReference type="Proteomes" id="UP000003330">
    <property type="component" value="Unassembled WGS sequence"/>
</dbReference>
<dbReference type="Pfam" id="PF11311">
    <property type="entry name" value="DUF3114"/>
    <property type="match status" value="1"/>
</dbReference>
<dbReference type="AlphaFoldDB" id="G5K1Z1"/>
<reference evidence="1 2" key="1">
    <citation type="journal article" date="2014" name="Int. J. Syst. Evol. Microbiol.">
        <title>Phylogenomics and the dynamic genome evolution of the genus Streptococcus.</title>
        <authorList>
            <consortium name="The Broad Institute Genome Sequencing Platform"/>
            <person name="Richards V.P."/>
            <person name="Palmer S.R."/>
            <person name="Pavinski Bitar P.D."/>
            <person name="Qin X."/>
            <person name="Weinstock G.M."/>
            <person name="Highlander S.K."/>
            <person name="Town C.D."/>
            <person name="Burne R.A."/>
            <person name="Stanhope M.J."/>
        </authorList>
    </citation>
    <scope>NUCLEOTIDE SEQUENCE [LARGE SCALE GENOMIC DNA]</scope>
    <source>
        <strain evidence="1 2">707-05</strain>
    </source>
</reference>
<dbReference type="eggNOG" id="ENOG503357U">
    <property type="taxonomic scope" value="Bacteria"/>
</dbReference>
<dbReference type="InterPro" id="IPR021462">
    <property type="entry name" value="DUF3114"/>
</dbReference>